<evidence type="ECO:0000313" key="4">
    <source>
        <dbReference type="Proteomes" id="UP000294003"/>
    </source>
</evidence>
<dbReference type="PANTHER" id="PTHR13622">
    <property type="entry name" value="THIAMIN PYROPHOSPHOKINASE"/>
    <property type="match status" value="1"/>
</dbReference>
<dbReference type="Pfam" id="PF15916">
    <property type="entry name" value="DUF4743"/>
    <property type="match status" value="1"/>
</dbReference>
<accession>A0ABY0GX45</accession>
<evidence type="ECO:0000256" key="1">
    <source>
        <dbReference type="ARBA" id="ARBA00022801"/>
    </source>
</evidence>
<dbReference type="InterPro" id="IPR031804">
    <property type="entry name" value="DUF4743"/>
</dbReference>
<proteinExistence type="predicted"/>
<dbReference type="CDD" id="cd03676">
    <property type="entry name" value="NUDIX_Tnr3_like"/>
    <property type="match status" value="1"/>
</dbReference>
<dbReference type="PROSITE" id="PS51462">
    <property type="entry name" value="NUDIX"/>
    <property type="match status" value="1"/>
</dbReference>
<dbReference type="PANTHER" id="PTHR13622:SF8">
    <property type="entry name" value="THIAMIN PYROPHOSPHOKINASE 1"/>
    <property type="match status" value="1"/>
</dbReference>
<dbReference type="InterPro" id="IPR020084">
    <property type="entry name" value="NUDIX_hydrolase_CS"/>
</dbReference>
<keyword evidence="4" id="KW-1185">Reference proteome</keyword>
<feature type="domain" description="Nudix hydrolase" evidence="2">
    <location>
        <begin position="162"/>
        <end position="311"/>
    </location>
</feature>
<dbReference type="EMBL" id="QJNS01000325">
    <property type="protein sequence ID" value="RYO79537.1"/>
    <property type="molecule type" value="Genomic_DNA"/>
</dbReference>
<dbReference type="Proteomes" id="UP000294003">
    <property type="component" value="Unassembled WGS sequence"/>
</dbReference>
<dbReference type="SUPFAM" id="SSF55811">
    <property type="entry name" value="Nudix"/>
    <property type="match status" value="1"/>
</dbReference>
<dbReference type="InterPro" id="IPR015797">
    <property type="entry name" value="NUDIX_hydrolase-like_dom_sf"/>
</dbReference>
<keyword evidence="1" id="KW-0378">Hydrolase</keyword>
<reference evidence="3 4" key="1">
    <citation type="submission" date="2018-06" db="EMBL/GenBank/DDBJ databases">
        <title>Complete Genomes of Monosporascus.</title>
        <authorList>
            <person name="Robinson A.J."/>
            <person name="Natvig D.O."/>
        </authorList>
    </citation>
    <scope>NUCLEOTIDE SEQUENCE [LARGE SCALE GENOMIC DNA]</scope>
    <source>
        <strain evidence="3 4">CBS 609.92</strain>
    </source>
</reference>
<dbReference type="InterPro" id="IPR000086">
    <property type="entry name" value="NUDIX_hydrolase_dom"/>
</dbReference>
<name>A0ABY0GX45_9PEZI</name>
<dbReference type="Pfam" id="PF00293">
    <property type="entry name" value="NUDIX"/>
    <property type="match status" value="1"/>
</dbReference>
<evidence type="ECO:0000259" key="2">
    <source>
        <dbReference type="PROSITE" id="PS51462"/>
    </source>
</evidence>
<evidence type="ECO:0000313" key="3">
    <source>
        <dbReference type="EMBL" id="RYO79537.1"/>
    </source>
</evidence>
<comment type="caution">
    <text evidence="3">The sequence shown here is derived from an EMBL/GenBank/DDBJ whole genome shotgun (WGS) entry which is preliminary data.</text>
</comment>
<sequence length="350" mass="38667">MAKRLSNLDLMKEVDAFPYENTEPEVFRALTSELYTLTWRDGQPLGYMLRSVVEELVGVPEAIRGPVAVDHAARTVHAFEHGATEAERTRTVAAVMDYWKARGTFATLRGWRDELWPVYAAVGSGGGGGGGGGDGDGDGEGRPLEVLYSVERSGMGLLGTMRYGVHMVAYVRDEAAPHGLRLWVPRRAADKATFPGMLDNTAAGGLMTGEEPFECMVREADEEADIPGHVMRARARLTGTVTYIYITDERTGGERGQIYPETQWVYEIELPSDFTPAPKDGEAEGFCLMTVDEVREELARGSFKPNCALVTLDFLVRHGILTRENEPDYDEIVRRMHRKVPFPGPHQAAS</sequence>
<gene>
    <name evidence="3" type="ORF">DL762_008129</name>
</gene>
<organism evidence="3 4">
    <name type="scientific">Monosporascus cannonballus</name>
    <dbReference type="NCBI Taxonomy" id="155416"/>
    <lineage>
        <taxon>Eukaryota</taxon>
        <taxon>Fungi</taxon>
        <taxon>Dikarya</taxon>
        <taxon>Ascomycota</taxon>
        <taxon>Pezizomycotina</taxon>
        <taxon>Sordariomycetes</taxon>
        <taxon>Xylariomycetidae</taxon>
        <taxon>Xylariales</taxon>
        <taxon>Xylariales incertae sedis</taxon>
        <taxon>Monosporascus</taxon>
    </lineage>
</organism>
<protein>
    <recommendedName>
        <fullName evidence="2">Nudix hydrolase domain-containing protein</fullName>
    </recommendedName>
</protein>
<dbReference type="PROSITE" id="PS00893">
    <property type="entry name" value="NUDIX_BOX"/>
    <property type="match status" value="1"/>
</dbReference>
<dbReference type="Gene3D" id="3.90.79.10">
    <property type="entry name" value="Nucleoside Triphosphate Pyrophosphohydrolase"/>
    <property type="match status" value="1"/>
</dbReference>